<evidence type="ECO:0000313" key="1">
    <source>
        <dbReference type="EMBL" id="KAH7848734.1"/>
    </source>
</evidence>
<dbReference type="EMBL" id="CM037157">
    <property type="protein sequence ID" value="KAH7848734.1"/>
    <property type="molecule type" value="Genomic_DNA"/>
</dbReference>
<accession>A0ACB7Y6Y6</accession>
<gene>
    <name evidence="1" type="ORF">Vadar_006970</name>
</gene>
<protein>
    <submittedName>
        <fullName evidence="1">Uncharacterized protein</fullName>
    </submittedName>
</protein>
<reference evidence="1 2" key="1">
    <citation type="journal article" date="2021" name="Hortic Res">
        <title>High-quality reference genome and annotation aids understanding of berry development for evergreen blueberry (Vaccinium darrowii).</title>
        <authorList>
            <person name="Yu J."/>
            <person name="Hulse-Kemp A.M."/>
            <person name="Babiker E."/>
            <person name="Staton M."/>
        </authorList>
    </citation>
    <scope>NUCLEOTIDE SEQUENCE [LARGE SCALE GENOMIC DNA]</scope>
    <source>
        <strain evidence="2">cv. NJ 8807/NJ 8810</strain>
        <tissue evidence="1">Young leaf</tissue>
    </source>
</reference>
<keyword evidence="2" id="KW-1185">Reference proteome</keyword>
<comment type="caution">
    <text evidence="1">The sequence shown here is derived from an EMBL/GenBank/DDBJ whole genome shotgun (WGS) entry which is preliminary data.</text>
</comment>
<name>A0ACB7Y6Y6_9ERIC</name>
<organism evidence="1 2">
    <name type="scientific">Vaccinium darrowii</name>
    <dbReference type="NCBI Taxonomy" id="229202"/>
    <lineage>
        <taxon>Eukaryota</taxon>
        <taxon>Viridiplantae</taxon>
        <taxon>Streptophyta</taxon>
        <taxon>Embryophyta</taxon>
        <taxon>Tracheophyta</taxon>
        <taxon>Spermatophyta</taxon>
        <taxon>Magnoliopsida</taxon>
        <taxon>eudicotyledons</taxon>
        <taxon>Gunneridae</taxon>
        <taxon>Pentapetalae</taxon>
        <taxon>asterids</taxon>
        <taxon>Ericales</taxon>
        <taxon>Ericaceae</taxon>
        <taxon>Vaccinioideae</taxon>
        <taxon>Vaccinieae</taxon>
        <taxon>Vaccinium</taxon>
    </lineage>
</organism>
<proteinExistence type="predicted"/>
<sequence>MRASIQLKMQPGEKLEMINSGEKRKRSEESQREKEKRGPRDSVWLTENQNLVKHVQIGYHNCSLGQRCHDVMNLLLWLTTGFQLLMVFFVLIGLQVELANILEIIVDTPKVRTEVSCLFLKPVSRKEAPDNLKIIKHPMHLSTIKEKVRKLE</sequence>
<dbReference type="Proteomes" id="UP000828048">
    <property type="component" value="Chromosome 7"/>
</dbReference>
<evidence type="ECO:0000313" key="2">
    <source>
        <dbReference type="Proteomes" id="UP000828048"/>
    </source>
</evidence>